<accession>A0ABV7XMI0</accession>
<dbReference type="Gene3D" id="2.30.40.10">
    <property type="entry name" value="Urease, subunit C, domain 1"/>
    <property type="match status" value="1"/>
</dbReference>
<reference evidence="4" key="1">
    <citation type="journal article" date="2019" name="Int. J. Syst. Evol. Microbiol.">
        <title>The Global Catalogue of Microorganisms (GCM) 10K type strain sequencing project: providing services to taxonomists for standard genome sequencing and annotation.</title>
        <authorList>
            <consortium name="The Broad Institute Genomics Platform"/>
            <consortium name="The Broad Institute Genome Sequencing Center for Infectious Disease"/>
            <person name="Wu L."/>
            <person name="Ma J."/>
        </authorList>
    </citation>
    <scope>NUCLEOTIDE SEQUENCE [LARGE SCALE GENOMIC DNA]</scope>
    <source>
        <strain evidence="4">KCTC 42441</strain>
    </source>
</reference>
<dbReference type="GO" id="GO:0016787">
    <property type="term" value="F:hydrolase activity"/>
    <property type="evidence" value="ECO:0007669"/>
    <property type="project" value="UniProtKB-KW"/>
</dbReference>
<dbReference type="CDD" id="cd01300">
    <property type="entry name" value="YtcJ_like"/>
    <property type="match status" value="1"/>
</dbReference>
<keyword evidence="3" id="KW-0378">Hydrolase</keyword>
<keyword evidence="1" id="KW-0732">Signal</keyword>
<dbReference type="PANTHER" id="PTHR22642:SF2">
    <property type="entry name" value="PROTEIN LONG AFTER FAR-RED 3"/>
    <property type="match status" value="1"/>
</dbReference>
<dbReference type="EC" id="3.5.-.-" evidence="3"/>
<dbReference type="Gene3D" id="3.20.20.140">
    <property type="entry name" value="Metal-dependent hydrolases"/>
    <property type="match status" value="1"/>
</dbReference>
<dbReference type="SUPFAM" id="SSF51338">
    <property type="entry name" value="Composite domain of metallo-dependent hydrolases"/>
    <property type="match status" value="1"/>
</dbReference>
<feature type="chain" id="PRO_5046359264" evidence="1">
    <location>
        <begin position="21"/>
        <end position="563"/>
    </location>
</feature>
<dbReference type="Proteomes" id="UP001595705">
    <property type="component" value="Unassembled WGS sequence"/>
</dbReference>
<dbReference type="InterPro" id="IPR011059">
    <property type="entry name" value="Metal-dep_hydrolase_composite"/>
</dbReference>
<evidence type="ECO:0000256" key="1">
    <source>
        <dbReference type="SAM" id="SignalP"/>
    </source>
</evidence>
<sequence length="563" mass="60688">MRRITWIATLCCLAAASAQAADVHLLTAARIHTSNPEQPRVEAMAWDESGRLLAVGEAKVLLAQYPDAERIDAGDATVIPGLIDAHGHVMGLGYALMQADLVGARDKAEVLARLKAFAEKERLPDGAWLIGNGWDQNDWPEKVFPTAADLDAAFPDRPVWLERVDGHAGWANSAALKLVEQANPDRPLAGDWQPDGGRILRAGGKATGVFVDEAMGLVRAQMPAPDDAYRAQALERALVAAARDGLTGVHDMGVSREELALYKRFADAGKLTLRIDAYANGDSGALADLCAHGTYEHPGGRVQMRGVKLYIDGALGSRGAALLADYSDEPGNRGLLVTDPATYEGIVRKAKGCGVQVATHAIGDRGNRIVIDTYERVLGDDAKSDHRWRVEHAQIVSPEDIPRFAPLGVIASMQPTHATSDMPWAEERLGKERLFGAYAWQRFLHSGARLALGSDFPVESPDPRLGLYAAVTRQDRDGQPPGGWLPDQRLSVAEALRGFTSDAAYAGFDEKQVGKLAPGMRADFVVLAEDPLVVPASQLDDLQIESTWVDGKPVYEADESTKP</sequence>
<dbReference type="PANTHER" id="PTHR22642">
    <property type="entry name" value="IMIDAZOLONEPROPIONASE"/>
    <property type="match status" value="1"/>
</dbReference>
<organism evidence="3 4">
    <name type="scientific">Luteimonas soli</name>
    <dbReference type="NCBI Taxonomy" id="1648966"/>
    <lineage>
        <taxon>Bacteria</taxon>
        <taxon>Pseudomonadati</taxon>
        <taxon>Pseudomonadota</taxon>
        <taxon>Gammaproteobacteria</taxon>
        <taxon>Lysobacterales</taxon>
        <taxon>Lysobacteraceae</taxon>
        <taxon>Luteimonas</taxon>
    </lineage>
</organism>
<evidence type="ECO:0000313" key="3">
    <source>
        <dbReference type="EMBL" id="MFC3717003.1"/>
    </source>
</evidence>
<dbReference type="Pfam" id="PF07969">
    <property type="entry name" value="Amidohydro_3"/>
    <property type="match status" value="1"/>
</dbReference>
<dbReference type="EMBL" id="JBHRYA010000007">
    <property type="protein sequence ID" value="MFC3717003.1"/>
    <property type="molecule type" value="Genomic_DNA"/>
</dbReference>
<dbReference type="InterPro" id="IPR013108">
    <property type="entry name" value="Amidohydro_3"/>
</dbReference>
<dbReference type="SUPFAM" id="SSF51556">
    <property type="entry name" value="Metallo-dependent hydrolases"/>
    <property type="match status" value="1"/>
</dbReference>
<comment type="caution">
    <text evidence="3">The sequence shown here is derived from an EMBL/GenBank/DDBJ whole genome shotgun (WGS) entry which is preliminary data.</text>
</comment>
<keyword evidence="4" id="KW-1185">Reference proteome</keyword>
<dbReference type="InterPro" id="IPR033932">
    <property type="entry name" value="YtcJ-like"/>
</dbReference>
<feature type="domain" description="Amidohydrolase 3" evidence="2">
    <location>
        <begin position="71"/>
        <end position="555"/>
    </location>
</feature>
<name>A0ABV7XMI0_9GAMM</name>
<feature type="signal peptide" evidence="1">
    <location>
        <begin position="1"/>
        <end position="20"/>
    </location>
</feature>
<dbReference type="Gene3D" id="3.10.310.70">
    <property type="match status" value="1"/>
</dbReference>
<evidence type="ECO:0000259" key="2">
    <source>
        <dbReference type="Pfam" id="PF07969"/>
    </source>
</evidence>
<proteinExistence type="predicted"/>
<protein>
    <submittedName>
        <fullName evidence="3">Amidohydrolase</fullName>
        <ecNumber evidence="3">3.5.-.-</ecNumber>
    </submittedName>
</protein>
<evidence type="ECO:0000313" key="4">
    <source>
        <dbReference type="Proteomes" id="UP001595705"/>
    </source>
</evidence>
<gene>
    <name evidence="3" type="ORF">ACFONC_12645</name>
</gene>
<dbReference type="RefSeq" id="WP_386744565.1">
    <property type="nucleotide sequence ID" value="NZ_JBHRYA010000007.1"/>
</dbReference>
<dbReference type="InterPro" id="IPR032466">
    <property type="entry name" value="Metal_Hydrolase"/>
</dbReference>